<evidence type="ECO:0000313" key="1">
    <source>
        <dbReference type="EMBL" id="KAF7258123.1"/>
    </source>
</evidence>
<protein>
    <submittedName>
        <fullName evidence="1">Uncharacterized protein</fullName>
    </submittedName>
</protein>
<dbReference type="EMBL" id="JTDE01001929">
    <property type="protein sequence ID" value="KAF7258123.1"/>
    <property type="molecule type" value="Genomic_DNA"/>
</dbReference>
<dbReference type="AlphaFoldDB" id="A0A8S9YYE5"/>
<proteinExistence type="predicted"/>
<organism evidence="1 2">
    <name type="scientific">Paragonimus skrjabini miyazakii</name>
    <dbReference type="NCBI Taxonomy" id="59628"/>
    <lineage>
        <taxon>Eukaryota</taxon>
        <taxon>Metazoa</taxon>
        <taxon>Spiralia</taxon>
        <taxon>Lophotrochozoa</taxon>
        <taxon>Platyhelminthes</taxon>
        <taxon>Trematoda</taxon>
        <taxon>Digenea</taxon>
        <taxon>Plagiorchiida</taxon>
        <taxon>Troglotremata</taxon>
        <taxon>Troglotrematidae</taxon>
        <taxon>Paragonimus</taxon>
    </lineage>
</organism>
<evidence type="ECO:0000313" key="2">
    <source>
        <dbReference type="Proteomes" id="UP000822476"/>
    </source>
</evidence>
<name>A0A8S9YYE5_9TREM</name>
<accession>A0A8S9YYE5</accession>
<comment type="caution">
    <text evidence="1">The sequence shown here is derived from an EMBL/GenBank/DDBJ whole genome shotgun (WGS) entry which is preliminary data.</text>
</comment>
<keyword evidence="2" id="KW-1185">Reference proteome</keyword>
<dbReference type="Proteomes" id="UP000822476">
    <property type="component" value="Unassembled WGS sequence"/>
</dbReference>
<gene>
    <name evidence="1" type="ORF">EG68_04551</name>
</gene>
<sequence>MWKTVDAIAKTHTIHFPHSTRQFMPSLLFAADLVCQAQQTKQTVFTVCCKYPQYGPETLVFFIYHFHA</sequence>
<reference evidence="1" key="1">
    <citation type="submission" date="2019-07" db="EMBL/GenBank/DDBJ databases">
        <title>Annotation for the trematode Paragonimus miyazaki's.</title>
        <authorList>
            <person name="Choi Y.-J."/>
        </authorList>
    </citation>
    <scope>NUCLEOTIDE SEQUENCE</scope>
    <source>
        <strain evidence="1">Japan</strain>
    </source>
</reference>